<keyword evidence="2" id="KW-0732">Signal</keyword>
<protein>
    <submittedName>
        <fullName evidence="4">Rhodanese-related sulfurtransferase</fullName>
    </submittedName>
</protein>
<dbReference type="STRING" id="454194.PYK22_02573"/>
<dbReference type="AlphaFoldDB" id="A0A0B6X0M6"/>
<dbReference type="SUPFAM" id="SSF52821">
    <property type="entry name" value="Rhodanese/Cell cycle control phosphatase"/>
    <property type="match status" value="1"/>
</dbReference>
<reference evidence="4 5" key="1">
    <citation type="submission" date="2013-12" db="EMBL/GenBank/DDBJ databases">
        <authorList>
            <person name="Stott M."/>
        </authorList>
    </citation>
    <scope>NUCLEOTIDE SEQUENCE [LARGE SCALE GENOMIC DNA]</scope>
    <source>
        <strain evidence="4 5">K22</strain>
    </source>
</reference>
<dbReference type="EMBL" id="CBXV010000008">
    <property type="protein sequence ID" value="CDM66542.1"/>
    <property type="molecule type" value="Genomic_DNA"/>
</dbReference>
<name>A0A0B6X0M6_9BACT</name>
<dbReference type="PROSITE" id="PS50206">
    <property type="entry name" value="RHODANESE_3"/>
    <property type="match status" value="1"/>
</dbReference>
<dbReference type="Proteomes" id="UP000031518">
    <property type="component" value="Unassembled WGS sequence"/>
</dbReference>
<feature type="domain" description="Rhodanese" evidence="3">
    <location>
        <begin position="65"/>
        <end position="116"/>
    </location>
</feature>
<proteinExistence type="predicted"/>
<evidence type="ECO:0000259" key="3">
    <source>
        <dbReference type="PROSITE" id="PS50206"/>
    </source>
</evidence>
<dbReference type="RefSeq" id="WP_041977860.1">
    <property type="nucleotide sequence ID" value="NZ_CBXV010000008.1"/>
</dbReference>
<feature type="chain" id="PRO_5002123105" evidence="2">
    <location>
        <begin position="22"/>
        <end position="116"/>
    </location>
</feature>
<accession>A0A0B6X0M6</accession>
<keyword evidence="4" id="KW-0808">Transferase</keyword>
<dbReference type="GO" id="GO:0016740">
    <property type="term" value="F:transferase activity"/>
    <property type="evidence" value="ECO:0007669"/>
    <property type="project" value="UniProtKB-KW"/>
</dbReference>
<dbReference type="Gene3D" id="3.40.250.10">
    <property type="entry name" value="Rhodanese-like domain"/>
    <property type="match status" value="1"/>
</dbReference>
<dbReference type="OrthoDB" id="9782291at2"/>
<evidence type="ECO:0000313" key="4">
    <source>
        <dbReference type="EMBL" id="CDM66542.1"/>
    </source>
</evidence>
<dbReference type="InterPro" id="IPR036873">
    <property type="entry name" value="Rhodanese-like_dom_sf"/>
</dbReference>
<organism evidence="4 5">
    <name type="scientific">Pyrinomonas methylaliphatogenes</name>
    <dbReference type="NCBI Taxonomy" id="454194"/>
    <lineage>
        <taxon>Bacteria</taxon>
        <taxon>Pseudomonadati</taxon>
        <taxon>Acidobacteriota</taxon>
        <taxon>Blastocatellia</taxon>
        <taxon>Blastocatellales</taxon>
        <taxon>Pyrinomonadaceae</taxon>
        <taxon>Pyrinomonas</taxon>
    </lineage>
</organism>
<gene>
    <name evidence="4" type="ORF">PYK22_02573</name>
</gene>
<reference evidence="4 5" key="2">
    <citation type="submission" date="2015-01" db="EMBL/GenBank/DDBJ databases">
        <title>Complete genome sequence of Pyrinomonas methylaliphatogenes type strain K22T.</title>
        <authorList>
            <person name="Lee K.C.Y."/>
            <person name="Power J.F."/>
            <person name="Dunfield P.F."/>
            <person name="Morgan X.C."/>
            <person name="Huttenhower C."/>
            <person name="Stott M.B."/>
        </authorList>
    </citation>
    <scope>NUCLEOTIDE SEQUENCE [LARGE SCALE GENOMIC DNA]</scope>
    <source>
        <strain evidence="4 5">K22</strain>
    </source>
</reference>
<evidence type="ECO:0000256" key="2">
    <source>
        <dbReference type="SAM" id="SignalP"/>
    </source>
</evidence>
<dbReference type="InterPro" id="IPR001763">
    <property type="entry name" value="Rhodanese-like_dom"/>
</dbReference>
<keyword evidence="5" id="KW-1185">Reference proteome</keyword>
<evidence type="ECO:0000256" key="1">
    <source>
        <dbReference type="SAM" id="MobiDB-lite"/>
    </source>
</evidence>
<feature type="signal peptide" evidence="2">
    <location>
        <begin position="1"/>
        <end position="21"/>
    </location>
</feature>
<evidence type="ECO:0000313" key="5">
    <source>
        <dbReference type="Proteomes" id="UP000031518"/>
    </source>
</evidence>
<dbReference type="Pfam" id="PF00581">
    <property type="entry name" value="Rhodanese"/>
    <property type="match status" value="1"/>
</dbReference>
<feature type="region of interest" description="Disordered" evidence="1">
    <location>
        <begin position="22"/>
        <end position="54"/>
    </location>
</feature>
<sequence precursor="true">MRRQPILALIICFASCSLAKAQQGAPPREMAPQSDQSAQTAPKRPTKPSEVERITVEELKAKLAKGEPLTILDVRVGPSYEASDQTIKGAIRIAPDEIEKHLSELPKDREIVTFCT</sequence>